<feature type="transmembrane region" description="Helical" evidence="1">
    <location>
        <begin position="28"/>
        <end position="50"/>
    </location>
</feature>
<dbReference type="AlphaFoldDB" id="A0A4Q7B1K9"/>
<dbReference type="InterPro" id="IPR009589">
    <property type="entry name" value="PH_YyaB-like"/>
</dbReference>
<comment type="caution">
    <text evidence="3">The sequence shown here is derived from an EMBL/GenBank/DDBJ whole genome shotgun (WGS) entry which is preliminary data.</text>
</comment>
<keyword evidence="1" id="KW-1133">Transmembrane helix</keyword>
<feature type="domain" description="Uncharacterized protein YyaB-like PH" evidence="2">
    <location>
        <begin position="78"/>
        <end position="153"/>
    </location>
</feature>
<gene>
    <name evidence="3" type="ORF">EXE25_05330</name>
</gene>
<sequence length="154" mass="17682">MGLIYTAKIRVEKLWFPAMQRFRSKIDWWVMGFVICLTGMLIQLLLTMYAKGTMVEYPEHTAVYVLTIAMIWWPVWTTRYTVANGQLNIRCMWLNRNIPMADIQGVSPTSNSVSSPALSLDRLKVDYLKDGKIKSVLVSPKDKQGFTSLLMSKI</sequence>
<dbReference type="Pfam" id="PF06713">
    <property type="entry name" value="bPH_4"/>
    <property type="match status" value="1"/>
</dbReference>
<evidence type="ECO:0000259" key="2">
    <source>
        <dbReference type="Pfam" id="PF06713"/>
    </source>
</evidence>
<dbReference type="GO" id="GO:0030153">
    <property type="term" value="P:bacteriocin immunity"/>
    <property type="evidence" value="ECO:0007669"/>
    <property type="project" value="InterPro"/>
</dbReference>
<organism evidence="3 4">
    <name type="scientific">Acinetobacter bouvetii</name>
    <dbReference type="NCBI Taxonomy" id="202951"/>
    <lineage>
        <taxon>Bacteria</taxon>
        <taxon>Pseudomonadati</taxon>
        <taxon>Pseudomonadota</taxon>
        <taxon>Gammaproteobacteria</taxon>
        <taxon>Moraxellales</taxon>
        <taxon>Moraxellaceae</taxon>
        <taxon>Acinetobacter</taxon>
    </lineage>
</organism>
<proteinExistence type="predicted"/>
<name>A0A4Q7B1K9_9GAMM</name>
<evidence type="ECO:0000256" key="1">
    <source>
        <dbReference type="SAM" id="Phobius"/>
    </source>
</evidence>
<dbReference type="Proteomes" id="UP000293483">
    <property type="component" value="Unassembled WGS sequence"/>
</dbReference>
<feature type="transmembrane region" description="Helical" evidence="1">
    <location>
        <begin position="62"/>
        <end position="82"/>
    </location>
</feature>
<accession>A0A4Q7B1K9</accession>
<keyword evidence="1" id="KW-0812">Transmembrane</keyword>
<evidence type="ECO:0000313" key="3">
    <source>
        <dbReference type="EMBL" id="RZG68471.1"/>
    </source>
</evidence>
<protein>
    <recommendedName>
        <fullName evidence="2">Uncharacterized protein YyaB-like PH domain-containing protein</fullName>
    </recommendedName>
</protein>
<keyword evidence="1" id="KW-0472">Membrane</keyword>
<dbReference type="EMBL" id="SGSU01000004">
    <property type="protein sequence ID" value="RZG68471.1"/>
    <property type="molecule type" value="Genomic_DNA"/>
</dbReference>
<dbReference type="STRING" id="202951.GCA_001485025_02119"/>
<reference evidence="3 4" key="1">
    <citation type="submission" date="2019-02" db="EMBL/GenBank/DDBJ databases">
        <title>The Batch Genome Submission of Acinetobacter spp. strains.</title>
        <authorList>
            <person name="Qin J."/>
            <person name="Hu Y."/>
            <person name="Ye H."/>
            <person name="Wei L."/>
            <person name="Feng Y."/>
            <person name="Zong Z."/>
        </authorList>
    </citation>
    <scope>NUCLEOTIDE SEQUENCE [LARGE SCALE GENOMIC DNA]</scope>
    <source>
        <strain evidence="3 4">WCHABo060081</strain>
    </source>
</reference>
<evidence type="ECO:0000313" key="4">
    <source>
        <dbReference type="Proteomes" id="UP000293483"/>
    </source>
</evidence>